<evidence type="ECO:0000256" key="2">
    <source>
        <dbReference type="SAM" id="SignalP"/>
    </source>
</evidence>
<dbReference type="EMBL" id="JAINVV010000015">
    <property type="protein sequence ID" value="MBY8826264.1"/>
    <property type="molecule type" value="Genomic_DNA"/>
</dbReference>
<keyword evidence="4" id="KW-1185">Reference proteome</keyword>
<feature type="chain" id="PRO_5047252600" evidence="2">
    <location>
        <begin position="23"/>
        <end position="281"/>
    </location>
</feature>
<organism evidence="3 4">
    <name type="scientific">Sphingomonas colocasiae</name>
    <dbReference type="NCBI Taxonomy" id="1848973"/>
    <lineage>
        <taxon>Bacteria</taxon>
        <taxon>Pseudomonadati</taxon>
        <taxon>Pseudomonadota</taxon>
        <taxon>Alphaproteobacteria</taxon>
        <taxon>Sphingomonadales</taxon>
        <taxon>Sphingomonadaceae</taxon>
        <taxon>Sphingomonas</taxon>
    </lineage>
</organism>
<feature type="region of interest" description="Disordered" evidence="1">
    <location>
        <begin position="88"/>
        <end position="138"/>
    </location>
</feature>
<comment type="caution">
    <text evidence="3">The sequence shown here is derived from an EMBL/GenBank/DDBJ whole genome shotgun (WGS) entry which is preliminary data.</text>
</comment>
<keyword evidence="2" id="KW-0732">Signal</keyword>
<dbReference type="Proteomes" id="UP000706039">
    <property type="component" value="Unassembled WGS sequence"/>
</dbReference>
<feature type="compositionally biased region" description="Basic and acidic residues" evidence="1">
    <location>
        <begin position="121"/>
        <end position="133"/>
    </location>
</feature>
<reference evidence="3 4" key="1">
    <citation type="submission" date="2021-08" db="EMBL/GenBank/DDBJ databases">
        <authorList>
            <person name="Tuo L."/>
        </authorList>
    </citation>
    <scope>NUCLEOTIDE SEQUENCE [LARGE SCALE GENOMIC DNA]</scope>
    <source>
        <strain evidence="3 4">JCM 31229</strain>
    </source>
</reference>
<evidence type="ECO:0000313" key="4">
    <source>
        <dbReference type="Proteomes" id="UP000706039"/>
    </source>
</evidence>
<evidence type="ECO:0000256" key="1">
    <source>
        <dbReference type="SAM" id="MobiDB-lite"/>
    </source>
</evidence>
<gene>
    <name evidence="3" type="ORF">K7G82_28435</name>
</gene>
<evidence type="ECO:0000313" key="3">
    <source>
        <dbReference type="EMBL" id="MBY8826264.1"/>
    </source>
</evidence>
<proteinExistence type="predicted"/>
<protein>
    <submittedName>
        <fullName evidence="3">Uncharacterized protein</fullName>
    </submittedName>
</protein>
<name>A0ABS7PZ93_9SPHN</name>
<sequence length="281" mass="31160">MRTMALLALAGSALTSGAAAIAQDTPMDMRDLVGARAGQAEGQFAARGYEYVGTQTGDDRKWTTWWHPQRRSCIMVATVNGRYDSIVNTPEADCRRGGGDRNPGYRPDPGYRPGPGQRPDPGYRPDRPGRPGDDGFGWAGGRQIDMGLVCFGEGRRPALATRYGWSWNERSDRYDYGNRTELSSQDFDASVTVQIWNGGGRIRLPRTLVPPINSRGSNGWWDLANVANGRNQITATYRLNGLNKPRVTIDRRSGRISIRGTGTYAFRGSCDRIDGRDHRRF</sequence>
<feature type="signal peptide" evidence="2">
    <location>
        <begin position="1"/>
        <end position="22"/>
    </location>
</feature>
<accession>A0ABS7PZ93</accession>